<dbReference type="SUPFAM" id="SSF48576">
    <property type="entry name" value="Terpenoid synthases"/>
    <property type="match status" value="1"/>
</dbReference>
<name>A0A284RCE9_ARMOS</name>
<organism evidence="7 8">
    <name type="scientific">Armillaria ostoyae</name>
    <name type="common">Armillaria root rot fungus</name>
    <dbReference type="NCBI Taxonomy" id="47428"/>
    <lineage>
        <taxon>Eukaryota</taxon>
        <taxon>Fungi</taxon>
        <taxon>Dikarya</taxon>
        <taxon>Basidiomycota</taxon>
        <taxon>Agaricomycotina</taxon>
        <taxon>Agaricomycetes</taxon>
        <taxon>Agaricomycetidae</taxon>
        <taxon>Agaricales</taxon>
        <taxon>Marasmiineae</taxon>
        <taxon>Physalacriaceae</taxon>
        <taxon>Armillaria</taxon>
    </lineage>
</organism>
<comment type="similarity">
    <text evidence="2">Belongs to the FPP/GGPP synthase family.</text>
</comment>
<accession>A0A284RCE9</accession>
<evidence type="ECO:0000256" key="6">
    <source>
        <dbReference type="ARBA" id="ARBA00023229"/>
    </source>
</evidence>
<evidence type="ECO:0000256" key="2">
    <source>
        <dbReference type="ARBA" id="ARBA00006706"/>
    </source>
</evidence>
<dbReference type="InterPro" id="IPR000092">
    <property type="entry name" value="Polyprenyl_synt"/>
</dbReference>
<keyword evidence="3" id="KW-0808">Transferase</keyword>
<dbReference type="Proteomes" id="UP000219338">
    <property type="component" value="Unassembled WGS sequence"/>
</dbReference>
<dbReference type="Pfam" id="PF00348">
    <property type="entry name" value="polyprenyl_synt"/>
    <property type="match status" value="1"/>
</dbReference>
<evidence type="ECO:0000313" key="7">
    <source>
        <dbReference type="EMBL" id="SJL06422.1"/>
    </source>
</evidence>
<keyword evidence="4" id="KW-0479">Metal-binding</keyword>
<dbReference type="GO" id="GO:0046872">
    <property type="term" value="F:metal ion binding"/>
    <property type="evidence" value="ECO:0007669"/>
    <property type="project" value="UniProtKB-KW"/>
</dbReference>
<evidence type="ECO:0000256" key="4">
    <source>
        <dbReference type="ARBA" id="ARBA00022723"/>
    </source>
</evidence>
<dbReference type="OrthoDB" id="2881984at2759"/>
<dbReference type="Gene3D" id="1.10.600.10">
    <property type="entry name" value="Farnesyl Diphosphate Synthase"/>
    <property type="match status" value="1"/>
</dbReference>
<dbReference type="EMBL" id="FUEG01000007">
    <property type="protein sequence ID" value="SJL06422.1"/>
    <property type="molecule type" value="Genomic_DNA"/>
</dbReference>
<keyword evidence="6" id="KW-0414">Isoprene biosynthesis</keyword>
<sequence length="774" mass="85987">MDQCVLPQEILDAVVDLLKDDKAALQACSLTSRRLTPRTRVHLFYTIHPWTARWNDGLLDLLQSSPSLIAHIRKIRPLSPCTYGSSLVAIIELLVNPIHLEMHLVDWNSLPERFVQALYSRTYASVSLFDTEFSSFSELAPLLANSTRLEKLTISTEYQATGDPGPSCCTHQHPSPGPPVDHLVLFDYDGSLYHLLNGINSRQCPVSIQELKTLEIRPRGWDYFSQFQVLFREATKLEELTFRNSASAPVPPATASPLPISHLKKLTVNMPQYHSGNTQSIDWWISNFENTDGNCLLKDIHFCVQAAQDDYLHYVQHNPEHEAVWDGVAHALSKSRMPALRSLKVEVSIDRSAGVSWERPVPPSSACNSMNDCIEAKLATLESQGVTVQVIVKTPGWSRRLLRGNLLTLLGSAHPGLKDLAQCYFLDPTKLVRSLVILLFARATNGLGEGWEAMEWNAAREAASGRTEEFEQPLTRGDVLHYWNPSMPDHAESFDSIFPLQTPAPFPHSLQAPSSSPSSTRPYLLPTQIRVAQIVEMIQIASMLHDEISVTTSSTQGVFGNKLAILGGDFLLGRASAALSRLGDSEVVELIASVISNLVEGRVIELKTEYASSPLTPRDAWHTYFKTTYLKTGSLLAKGARSAVILGGCRNEIWKGVAYAFGRNIGVALQLVDDAREHESCVSTSTRPRTASSPILFAWEEHPALGPLIERGFTEPEDIAVANDLVRRSCGINRTWELVHDYVTRASNLLRYLPDSDSRLALDLFTQRIAERTS</sequence>
<dbReference type="GO" id="GO:0006744">
    <property type="term" value="P:ubiquinone biosynthetic process"/>
    <property type="evidence" value="ECO:0007669"/>
    <property type="project" value="TreeGrafter"/>
</dbReference>
<dbReference type="AlphaFoldDB" id="A0A284RCE9"/>
<dbReference type="STRING" id="47428.A0A284RCE9"/>
<dbReference type="GO" id="GO:0008299">
    <property type="term" value="P:isoprenoid biosynthetic process"/>
    <property type="evidence" value="ECO:0007669"/>
    <property type="project" value="UniProtKB-KW"/>
</dbReference>
<reference evidence="8" key="1">
    <citation type="journal article" date="2017" name="Nat. Ecol. Evol.">
        <title>Genome expansion and lineage-specific genetic innovations in the forest pathogenic fungi Armillaria.</title>
        <authorList>
            <person name="Sipos G."/>
            <person name="Prasanna A.N."/>
            <person name="Walter M.C."/>
            <person name="O'Connor E."/>
            <person name="Balint B."/>
            <person name="Krizsan K."/>
            <person name="Kiss B."/>
            <person name="Hess J."/>
            <person name="Varga T."/>
            <person name="Slot J."/>
            <person name="Riley R."/>
            <person name="Boka B."/>
            <person name="Rigling D."/>
            <person name="Barry K."/>
            <person name="Lee J."/>
            <person name="Mihaltcheva S."/>
            <person name="LaButti K."/>
            <person name="Lipzen A."/>
            <person name="Waldron R."/>
            <person name="Moloney N.M."/>
            <person name="Sperisen C."/>
            <person name="Kredics L."/>
            <person name="Vagvoelgyi C."/>
            <person name="Patrignani A."/>
            <person name="Fitzpatrick D."/>
            <person name="Nagy I."/>
            <person name="Doyle S."/>
            <person name="Anderson J.B."/>
            <person name="Grigoriev I.V."/>
            <person name="Gueldener U."/>
            <person name="Muensterkoetter M."/>
            <person name="Nagy L.G."/>
        </authorList>
    </citation>
    <scope>NUCLEOTIDE SEQUENCE [LARGE SCALE GENOMIC DNA]</scope>
    <source>
        <strain evidence="8">C18/9</strain>
    </source>
</reference>
<dbReference type="InterPro" id="IPR008949">
    <property type="entry name" value="Isoprenoid_synthase_dom_sf"/>
</dbReference>
<keyword evidence="8" id="KW-1185">Reference proteome</keyword>
<dbReference type="GO" id="GO:0004659">
    <property type="term" value="F:prenyltransferase activity"/>
    <property type="evidence" value="ECO:0007669"/>
    <property type="project" value="InterPro"/>
</dbReference>
<evidence type="ECO:0000256" key="1">
    <source>
        <dbReference type="ARBA" id="ARBA00001946"/>
    </source>
</evidence>
<protein>
    <submittedName>
        <fullName evidence="7">Uncharacterized protein</fullName>
    </submittedName>
</protein>
<evidence type="ECO:0000256" key="5">
    <source>
        <dbReference type="ARBA" id="ARBA00022842"/>
    </source>
</evidence>
<dbReference type="GO" id="GO:1990234">
    <property type="term" value="C:transferase complex"/>
    <property type="evidence" value="ECO:0007669"/>
    <property type="project" value="TreeGrafter"/>
</dbReference>
<proteinExistence type="inferred from homology"/>
<keyword evidence="5" id="KW-0460">Magnesium</keyword>
<evidence type="ECO:0000256" key="3">
    <source>
        <dbReference type="ARBA" id="ARBA00022679"/>
    </source>
</evidence>
<evidence type="ECO:0000313" key="8">
    <source>
        <dbReference type="Proteomes" id="UP000219338"/>
    </source>
</evidence>
<gene>
    <name evidence="7" type="ORF">ARMOST_09759</name>
</gene>
<comment type="cofactor">
    <cofactor evidence="1">
        <name>Mg(2+)</name>
        <dbReference type="ChEBI" id="CHEBI:18420"/>
    </cofactor>
</comment>
<dbReference type="PANTHER" id="PTHR12001">
    <property type="entry name" value="GERANYLGERANYL PYROPHOSPHATE SYNTHASE"/>
    <property type="match status" value="1"/>
</dbReference>
<dbReference type="PANTHER" id="PTHR12001:SF69">
    <property type="entry name" value="ALL TRANS-POLYPRENYL-DIPHOSPHATE SYNTHASE PDSS1"/>
    <property type="match status" value="1"/>
</dbReference>